<protein>
    <submittedName>
        <fullName evidence="1">Uncharacterized protein</fullName>
    </submittedName>
</protein>
<evidence type="ECO:0000313" key="1">
    <source>
        <dbReference type="EMBL" id="KAJ3650618.1"/>
    </source>
</evidence>
<gene>
    <name evidence="1" type="ORF">Zmor_016706</name>
</gene>
<proteinExistence type="predicted"/>
<dbReference type="AlphaFoldDB" id="A0AA38MBQ6"/>
<organism evidence="1 2">
    <name type="scientific">Zophobas morio</name>
    <dbReference type="NCBI Taxonomy" id="2755281"/>
    <lineage>
        <taxon>Eukaryota</taxon>
        <taxon>Metazoa</taxon>
        <taxon>Ecdysozoa</taxon>
        <taxon>Arthropoda</taxon>
        <taxon>Hexapoda</taxon>
        <taxon>Insecta</taxon>
        <taxon>Pterygota</taxon>
        <taxon>Neoptera</taxon>
        <taxon>Endopterygota</taxon>
        <taxon>Coleoptera</taxon>
        <taxon>Polyphaga</taxon>
        <taxon>Cucujiformia</taxon>
        <taxon>Tenebrionidae</taxon>
        <taxon>Zophobas</taxon>
    </lineage>
</organism>
<evidence type="ECO:0000313" key="2">
    <source>
        <dbReference type="Proteomes" id="UP001168821"/>
    </source>
</evidence>
<dbReference type="Proteomes" id="UP001168821">
    <property type="component" value="Unassembled WGS sequence"/>
</dbReference>
<dbReference type="EMBL" id="JALNTZ010000005">
    <property type="protein sequence ID" value="KAJ3650618.1"/>
    <property type="molecule type" value="Genomic_DNA"/>
</dbReference>
<reference evidence="1" key="1">
    <citation type="journal article" date="2023" name="G3 (Bethesda)">
        <title>Whole genome assemblies of Zophobas morio and Tenebrio molitor.</title>
        <authorList>
            <person name="Kaur S."/>
            <person name="Stinson S.A."/>
            <person name="diCenzo G.C."/>
        </authorList>
    </citation>
    <scope>NUCLEOTIDE SEQUENCE</scope>
    <source>
        <strain evidence="1">QUZm001</strain>
    </source>
</reference>
<name>A0AA38MBQ6_9CUCU</name>
<keyword evidence="2" id="KW-1185">Reference proteome</keyword>
<sequence>MSAHKKRRYGFSLGKREECSWFFFSIEWTLVTSFFEPIPDSADVRKNGAGNCAEGRRSDWTEPGNSLDGFGVGMRKSAEVVRISGGSSGGAS</sequence>
<comment type="caution">
    <text evidence="1">The sequence shown here is derived from an EMBL/GenBank/DDBJ whole genome shotgun (WGS) entry which is preliminary data.</text>
</comment>
<accession>A0AA38MBQ6</accession>